<evidence type="ECO:0000256" key="1">
    <source>
        <dbReference type="ARBA" id="ARBA00022603"/>
    </source>
</evidence>
<comment type="similarity">
    <text evidence="5">Belongs to the class I-like SAM-binding methyltransferase superfamily. RsmB/NOP family.</text>
</comment>
<dbReference type="PROSITE" id="PS51686">
    <property type="entry name" value="SAM_MT_RSMB_NOP"/>
    <property type="match status" value="1"/>
</dbReference>
<name>A4C3X1_9GAMM</name>
<proteinExistence type="inferred from homology"/>
<dbReference type="Proteomes" id="UP000006201">
    <property type="component" value="Unassembled WGS sequence"/>
</dbReference>
<keyword evidence="1 5" id="KW-0489">Methyltransferase</keyword>
<dbReference type="SUPFAM" id="SSF53335">
    <property type="entry name" value="S-adenosyl-L-methionine-dependent methyltransferases"/>
    <property type="match status" value="1"/>
</dbReference>
<dbReference type="Pfam" id="PF01189">
    <property type="entry name" value="Methyltr_RsmB-F"/>
    <property type="match status" value="1"/>
</dbReference>
<organism evidence="7 8">
    <name type="scientific">Pseudoalteromonas tunicata D2</name>
    <dbReference type="NCBI Taxonomy" id="87626"/>
    <lineage>
        <taxon>Bacteria</taxon>
        <taxon>Pseudomonadati</taxon>
        <taxon>Pseudomonadota</taxon>
        <taxon>Gammaproteobacteria</taxon>
        <taxon>Alteromonadales</taxon>
        <taxon>Pseudoalteromonadaceae</taxon>
        <taxon>Pseudoalteromonas</taxon>
    </lineage>
</organism>
<dbReference type="GO" id="GO:0003723">
    <property type="term" value="F:RNA binding"/>
    <property type="evidence" value="ECO:0007669"/>
    <property type="project" value="UniProtKB-UniRule"/>
</dbReference>
<dbReference type="GO" id="GO:0001510">
    <property type="term" value="P:RNA methylation"/>
    <property type="evidence" value="ECO:0007669"/>
    <property type="project" value="InterPro"/>
</dbReference>
<dbReference type="InterPro" id="IPR023267">
    <property type="entry name" value="RCMT"/>
</dbReference>
<dbReference type="AlphaFoldDB" id="A4C3X1"/>
<keyword evidence="3 5" id="KW-0949">S-adenosyl-L-methionine</keyword>
<keyword evidence="8" id="KW-1185">Reference proteome</keyword>
<dbReference type="InterPro" id="IPR049560">
    <property type="entry name" value="MeTrfase_RsmB-F_NOP2_cat"/>
</dbReference>
<evidence type="ECO:0000313" key="8">
    <source>
        <dbReference type="Proteomes" id="UP000006201"/>
    </source>
</evidence>
<dbReference type="InterPro" id="IPR029063">
    <property type="entry name" value="SAM-dependent_MTases_sf"/>
</dbReference>
<reference evidence="7 8" key="1">
    <citation type="submission" date="2006-02" db="EMBL/GenBank/DDBJ databases">
        <authorList>
            <person name="Moran M.A."/>
            <person name="Kjelleberg S."/>
            <person name="Egan S."/>
            <person name="Saunders N."/>
            <person name="Thomas T."/>
            <person name="Ferriera S."/>
            <person name="Johnson J."/>
            <person name="Kravitz S."/>
            <person name="Halpern A."/>
            <person name="Remington K."/>
            <person name="Beeson K."/>
            <person name="Tran B."/>
            <person name="Rogers Y.-H."/>
            <person name="Friedman R."/>
            <person name="Venter J.C."/>
        </authorList>
    </citation>
    <scope>NUCLEOTIDE SEQUENCE [LARGE SCALE GENOMIC DNA]</scope>
    <source>
        <strain evidence="7 8">D2</strain>
    </source>
</reference>
<evidence type="ECO:0000259" key="6">
    <source>
        <dbReference type="PROSITE" id="PS51686"/>
    </source>
</evidence>
<evidence type="ECO:0000313" key="7">
    <source>
        <dbReference type="EMBL" id="EAR30253.1"/>
    </source>
</evidence>
<evidence type="ECO:0000256" key="5">
    <source>
        <dbReference type="PROSITE-ProRule" id="PRU01023"/>
    </source>
</evidence>
<dbReference type="PRINTS" id="PR02008">
    <property type="entry name" value="RCMTFAMILY"/>
</dbReference>
<dbReference type="HOGENOM" id="CLU_005316_0_2_6"/>
<comment type="caution">
    <text evidence="5">Lacks conserved residue(s) required for the propagation of feature annotation.</text>
</comment>
<dbReference type="eggNOG" id="COG0144">
    <property type="taxonomic scope" value="Bacteria"/>
</dbReference>
<gene>
    <name evidence="7" type="ORF">PTD2_01751</name>
</gene>
<evidence type="ECO:0000256" key="2">
    <source>
        <dbReference type="ARBA" id="ARBA00022679"/>
    </source>
</evidence>
<comment type="caution">
    <text evidence="7">The sequence shown here is derived from an EMBL/GenBank/DDBJ whole genome shotgun (WGS) entry which is preliminary data.</text>
</comment>
<dbReference type="InterPro" id="IPR001678">
    <property type="entry name" value="MeTrfase_RsmB-F_NOP2_dom"/>
</dbReference>
<sequence>MVKPMSQLIVTPRVYEAVLTILNNVAQAQCPLDKAYAQHFFNFDYASQDHAVITQITGDMVRKLNLYSFITGNTITHITSNPAVLFYAWSKIEQQTIPSFIELTQQEIDNVEQLIDTAKHNQSLMDGCPAWLNTLGENELADSWPQERSALALAAKRFIRANLLKTNTVELQKTLEKEHITTRLISDCVTALEITSNSSLFKSLAFKNGLFEQQDVGSQLIIEALDVKPGMRVIDACSGAGGKTLGLAAYMKGKGRLLAMDIEEHKLAALKQRAKRAGADNIETRLITSSKTIKRLKESADRLLLDVPCSGLGVLKRNPDAKWHSDMSESLPTLRHLQQDILTRYSKMLKVDGIMVYATCSILPSENELQVSAFLKANPNYKLINETTISPAQSGFDGFYFASLQRISA</sequence>
<feature type="binding site" evidence="5">
    <location>
        <position position="261"/>
    </location>
    <ligand>
        <name>S-adenosyl-L-methionine</name>
        <dbReference type="ChEBI" id="CHEBI:59789"/>
    </ligand>
</feature>
<evidence type="ECO:0000256" key="3">
    <source>
        <dbReference type="ARBA" id="ARBA00022691"/>
    </source>
</evidence>
<feature type="binding site" evidence="5">
    <location>
        <position position="306"/>
    </location>
    <ligand>
        <name>S-adenosyl-L-methionine</name>
        <dbReference type="ChEBI" id="CHEBI:59789"/>
    </ligand>
</feature>
<dbReference type="CDD" id="cd02440">
    <property type="entry name" value="AdoMet_MTases"/>
    <property type="match status" value="1"/>
</dbReference>
<protein>
    <submittedName>
        <fullName evidence="7">tRNA and rRNA cytosine-C5-methylase</fullName>
    </submittedName>
</protein>
<keyword evidence="2 5" id="KW-0808">Transferase</keyword>
<feature type="domain" description="SAM-dependent MTase RsmB/NOP-type" evidence="6">
    <location>
        <begin position="147"/>
        <end position="409"/>
    </location>
</feature>
<dbReference type="Gene3D" id="3.40.50.150">
    <property type="entry name" value="Vaccinia Virus protein VP39"/>
    <property type="match status" value="1"/>
</dbReference>
<keyword evidence="4 5" id="KW-0694">RNA-binding</keyword>
<evidence type="ECO:0000256" key="4">
    <source>
        <dbReference type="ARBA" id="ARBA00022884"/>
    </source>
</evidence>
<dbReference type="GO" id="GO:0008173">
    <property type="term" value="F:RNA methyltransferase activity"/>
    <property type="evidence" value="ECO:0007669"/>
    <property type="project" value="InterPro"/>
</dbReference>
<dbReference type="STRING" id="87626.PTD2_01751"/>
<feature type="active site" description="Nucleophile" evidence="5">
    <location>
        <position position="360"/>
    </location>
</feature>
<dbReference type="PANTHER" id="PTHR22807:SF53">
    <property type="entry name" value="RIBOSOMAL RNA SMALL SUBUNIT METHYLTRANSFERASE B-RELATED"/>
    <property type="match status" value="1"/>
</dbReference>
<dbReference type="EMBL" id="AAOH01000001">
    <property type="protein sequence ID" value="EAR30253.1"/>
    <property type="molecule type" value="Genomic_DNA"/>
</dbReference>
<dbReference type="PANTHER" id="PTHR22807">
    <property type="entry name" value="NOP2 YEAST -RELATED NOL1/NOP2/FMU SUN DOMAIN-CONTAINING"/>
    <property type="match status" value="1"/>
</dbReference>
<accession>A4C3X1</accession>